<protein>
    <submittedName>
        <fullName evidence="1">Uncharacterized protein</fullName>
    </submittedName>
</protein>
<accession>A0ABN1ESJ8</accession>
<keyword evidence="2" id="KW-1185">Reference proteome</keyword>
<reference evidence="1 2" key="1">
    <citation type="journal article" date="2019" name="Int. J. Syst. Evol. Microbiol.">
        <title>The Global Catalogue of Microorganisms (GCM) 10K type strain sequencing project: providing services to taxonomists for standard genome sequencing and annotation.</title>
        <authorList>
            <consortium name="The Broad Institute Genomics Platform"/>
            <consortium name="The Broad Institute Genome Sequencing Center for Infectious Disease"/>
            <person name="Wu L."/>
            <person name="Ma J."/>
        </authorList>
    </citation>
    <scope>NUCLEOTIDE SEQUENCE [LARGE SCALE GENOMIC DNA]</scope>
    <source>
        <strain evidence="1 2">JCM 15089</strain>
    </source>
</reference>
<gene>
    <name evidence="1" type="ORF">GCM10008942_22480</name>
</gene>
<dbReference type="RefSeq" id="WP_166934575.1">
    <property type="nucleotide sequence ID" value="NZ_BAAADD010000005.1"/>
</dbReference>
<dbReference type="Proteomes" id="UP001499951">
    <property type="component" value="Unassembled WGS sequence"/>
</dbReference>
<sequence>MAMSGDMTVTHILAYRLRRAYAQGRDRAYELSRQDRSHVELCGMEVFNPYSAEPERSVWNEGFAKASSP</sequence>
<evidence type="ECO:0000313" key="1">
    <source>
        <dbReference type="EMBL" id="GAA0573285.1"/>
    </source>
</evidence>
<organism evidence="1 2">
    <name type="scientific">Rhizomicrobium electricum</name>
    <dbReference type="NCBI Taxonomy" id="480070"/>
    <lineage>
        <taxon>Bacteria</taxon>
        <taxon>Pseudomonadati</taxon>
        <taxon>Pseudomonadota</taxon>
        <taxon>Alphaproteobacteria</taxon>
        <taxon>Micropepsales</taxon>
        <taxon>Micropepsaceae</taxon>
        <taxon>Rhizomicrobium</taxon>
    </lineage>
</organism>
<dbReference type="EMBL" id="BAAADD010000005">
    <property type="protein sequence ID" value="GAA0573285.1"/>
    <property type="molecule type" value="Genomic_DNA"/>
</dbReference>
<proteinExistence type="predicted"/>
<name>A0ABN1ESJ8_9PROT</name>
<comment type="caution">
    <text evidence="1">The sequence shown here is derived from an EMBL/GenBank/DDBJ whole genome shotgun (WGS) entry which is preliminary data.</text>
</comment>
<evidence type="ECO:0000313" key="2">
    <source>
        <dbReference type="Proteomes" id="UP001499951"/>
    </source>
</evidence>